<evidence type="ECO:0000256" key="6">
    <source>
        <dbReference type="ARBA" id="ARBA00022989"/>
    </source>
</evidence>
<dbReference type="AlphaFoldDB" id="A0A0W0VDB3"/>
<keyword evidence="6 12" id="KW-1133">Transmembrane helix</keyword>
<evidence type="ECO:0000256" key="8">
    <source>
        <dbReference type="ARBA" id="ARBA00023136"/>
    </source>
</evidence>
<dbReference type="PANTHER" id="PTHR14269">
    <property type="entry name" value="CDP-DIACYLGLYCEROL--GLYCEROL-3-PHOSPHATE 3-PHOSPHATIDYLTRANSFERASE-RELATED"/>
    <property type="match status" value="1"/>
</dbReference>
<keyword evidence="10" id="KW-1208">Phospholipid metabolism</keyword>
<sequence length="228" mass="26189">MNHNNVTVTKGLYTLEHYLQCSKHIRVNEGMPKFSFLRYIPNLLTFFRLVLIVPFLVSLYEHEYDKSFYIFFTAGFTDGLDGWLARNFKWQSSLGSLIDPLADKLLVASSFISLALIGELPWWLVALVFLRDLTISIGVIAWYWLIQRQMEFEPTLISKVNTTLQLTLVSLCLFELAFFTFAPYLRELLIYLTAATTAASYIDYVWTWGKKAYAAGKKPGKKTSPGTH</sequence>
<gene>
    <name evidence="13" type="ORF">Ljor_2421</name>
</gene>
<feature type="transmembrane region" description="Helical" evidence="12">
    <location>
        <begin position="188"/>
        <end position="208"/>
    </location>
</feature>
<reference evidence="13 14" key="1">
    <citation type="submission" date="2015-11" db="EMBL/GenBank/DDBJ databases">
        <title>Genomic analysis of 38 Legionella species identifies large and diverse effector repertoires.</title>
        <authorList>
            <person name="Burstein D."/>
            <person name="Amaro F."/>
            <person name="Zusman T."/>
            <person name="Lifshitz Z."/>
            <person name="Cohen O."/>
            <person name="Gilbert J.A."/>
            <person name="Pupko T."/>
            <person name="Shuman H.A."/>
            <person name="Segal G."/>
        </authorList>
    </citation>
    <scope>NUCLEOTIDE SEQUENCE [LARGE SCALE GENOMIC DNA]</scope>
    <source>
        <strain evidence="13 14">BL-540</strain>
    </source>
</reference>
<dbReference type="PROSITE" id="PS00379">
    <property type="entry name" value="CDP_ALCOHOL_P_TRANSF"/>
    <property type="match status" value="1"/>
</dbReference>
<keyword evidence="3" id="KW-0444">Lipid biosynthesis</keyword>
<evidence type="ECO:0000256" key="5">
    <source>
        <dbReference type="ARBA" id="ARBA00022692"/>
    </source>
</evidence>
<dbReference type="InterPro" id="IPR048254">
    <property type="entry name" value="CDP_ALCOHOL_P_TRANSF_CS"/>
</dbReference>
<comment type="similarity">
    <text evidence="2 11">Belongs to the CDP-alcohol phosphatidyltransferase class-I family.</text>
</comment>
<feature type="transmembrane region" description="Helical" evidence="12">
    <location>
        <begin position="36"/>
        <end position="56"/>
    </location>
</feature>
<dbReference type="EMBL" id="LNYJ01000011">
    <property type="protein sequence ID" value="KTD18115.1"/>
    <property type="molecule type" value="Genomic_DNA"/>
</dbReference>
<keyword evidence="8 12" id="KW-0472">Membrane</keyword>
<dbReference type="PATRIC" id="fig|456.5.peg.2606"/>
<dbReference type="STRING" id="456.Ljor_2421"/>
<protein>
    <submittedName>
        <fullName evidence="13">Phosphatidylglycerophosphate synthase</fullName>
    </submittedName>
</protein>
<dbReference type="GO" id="GO:0016020">
    <property type="term" value="C:membrane"/>
    <property type="evidence" value="ECO:0007669"/>
    <property type="project" value="UniProtKB-SubCell"/>
</dbReference>
<evidence type="ECO:0000256" key="11">
    <source>
        <dbReference type="RuleBase" id="RU003750"/>
    </source>
</evidence>
<dbReference type="Gene3D" id="1.20.120.1760">
    <property type="match status" value="1"/>
</dbReference>
<organism evidence="13 14">
    <name type="scientific">Legionella jordanis</name>
    <dbReference type="NCBI Taxonomy" id="456"/>
    <lineage>
        <taxon>Bacteria</taxon>
        <taxon>Pseudomonadati</taxon>
        <taxon>Pseudomonadota</taxon>
        <taxon>Gammaproteobacteria</taxon>
        <taxon>Legionellales</taxon>
        <taxon>Legionellaceae</taxon>
        <taxon>Legionella</taxon>
    </lineage>
</organism>
<evidence type="ECO:0000256" key="7">
    <source>
        <dbReference type="ARBA" id="ARBA00023098"/>
    </source>
</evidence>
<feature type="transmembrane region" description="Helical" evidence="12">
    <location>
        <begin position="166"/>
        <end position="182"/>
    </location>
</feature>
<name>A0A0W0VDB3_9GAMM</name>
<dbReference type="GO" id="GO:0046474">
    <property type="term" value="P:glycerophospholipid biosynthetic process"/>
    <property type="evidence" value="ECO:0007669"/>
    <property type="project" value="TreeGrafter"/>
</dbReference>
<evidence type="ECO:0000256" key="3">
    <source>
        <dbReference type="ARBA" id="ARBA00022516"/>
    </source>
</evidence>
<dbReference type="InterPro" id="IPR043130">
    <property type="entry name" value="CDP-OH_PTrfase_TM_dom"/>
</dbReference>
<comment type="subcellular location">
    <subcellularLocation>
        <location evidence="1">Membrane</location>
        <topology evidence="1">Multi-pass membrane protein</topology>
    </subcellularLocation>
</comment>
<feature type="transmembrane region" description="Helical" evidence="12">
    <location>
        <begin position="123"/>
        <end position="145"/>
    </location>
</feature>
<keyword evidence="7" id="KW-0443">Lipid metabolism</keyword>
<dbReference type="Proteomes" id="UP000055035">
    <property type="component" value="Unassembled WGS sequence"/>
</dbReference>
<evidence type="ECO:0000313" key="14">
    <source>
        <dbReference type="Proteomes" id="UP000055035"/>
    </source>
</evidence>
<evidence type="ECO:0000256" key="1">
    <source>
        <dbReference type="ARBA" id="ARBA00004141"/>
    </source>
</evidence>
<keyword evidence="9" id="KW-0594">Phospholipid biosynthesis</keyword>
<dbReference type="InterPro" id="IPR050324">
    <property type="entry name" value="CDP-alcohol_PTase-I"/>
</dbReference>
<dbReference type="Pfam" id="PF01066">
    <property type="entry name" value="CDP-OH_P_transf"/>
    <property type="match status" value="1"/>
</dbReference>
<proteinExistence type="inferred from homology"/>
<evidence type="ECO:0000256" key="10">
    <source>
        <dbReference type="ARBA" id="ARBA00023264"/>
    </source>
</evidence>
<evidence type="ECO:0000313" key="13">
    <source>
        <dbReference type="EMBL" id="KTD18115.1"/>
    </source>
</evidence>
<evidence type="ECO:0000256" key="9">
    <source>
        <dbReference type="ARBA" id="ARBA00023209"/>
    </source>
</evidence>
<evidence type="ECO:0000256" key="12">
    <source>
        <dbReference type="SAM" id="Phobius"/>
    </source>
</evidence>
<dbReference type="InterPro" id="IPR000462">
    <property type="entry name" value="CDP-OH_P_trans"/>
</dbReference>
<evidence type="ECO:0000256" key="2">
    <source>
        <dbReference type="ARBA" id="ARBA00010441"/>
    </source>
</evidence>
<keyword evidence="5 12" id="KW-0812">Transmembrane</keyword>
<dbReference type="RefSeq" id="WP_232003962.1">
    <property type="nucleotide sequence ID" value="NZ_CAAAIC010000001.1"/>
</dbReference>
<keyword evidence="14" id="KW-1185">Reference proteome</keyword>
<comment type="caution">
    <text evidence="13">The sequence shown here is derived from an EMBL/GenBank/DDBJ whole genome shotgun (WGS) entry which is preliminary data.</text>
</comment>
<dbReference type="PANTHER" id="PTHR14269:SF11">
    <property type="entry name" value="CDP-DIACYLGLYCEROL--GLYCEROL-3-PHOSPHATE 3-PHOSPHATIDYLTRANSFERASE"/>
    <property type="match status" value="1"/>
</dbReference>
<dbReference type="GO" id="GO:0016780">
    <property type="term" value="F:phosphotransferase activity, for other substituted phosphate groups"/>
    <property type="evidence" value="ECO:0007669"/>
    <property type="project" value="InterPro"/>
</dbReference>
<keyword evidence="4 11" id="KW-0808">Transferase</keyword>
<evidence type="ECO:0000256" key="4">
    <source>
        <dbReference type="ARBA" id="ARBA00022679"/>
    </source>
</evidence>
<accession>A0A0W0VDB3</accession>